<dbReference type="KEGG" id="bbel:109486377"/>
<evidence type="ECO:0000313" key="4">
    <source>
        <dbReference type="Proteomes" id="UP000515135"/>
    </source>
</evidence>
<reference evidence="5" key="1">
    <citation type="submission" date="2025-08" db="UniProtKB">
        <authorList>
            <consortium name="RefSeq"/>
        </authorList>
    </citation>
    <scope>IDENTIFICATION</scope>
    <source>
        <tissue evidence="5">Gonad</tissue>
    </source>
</reference>
<dbReference type="SUPFAM" id="SSF54511">
    <property type="entry name" value="GFP-like"/>
    <property type="match status" value="1"/>
</dbReference>
<dbReference type="GO" id="GO:0008218">
    <property type="term" value="P:bioluminescence"/>
    <property type="evidence" value="ECO:0007669"/>
    <property type="project" value="UniProtKB-KW"/>
</dbReference>
<dbReference type="AlphaFoldDB" id="A0A6P5AUX2"/>
<evidence type="ECO:0000256" key="1">
    <source>
        <dbReference type="ARBA" id="ARBA00008949"/>
    </source>
</evidence>
<dbReference type="RefSeq" id="XP_019645766.1">
    <property type="nucleotide sequence ID" value="XM_019790207.1"/>
</dbReference>
<evidence type="ECO:0000256" key="3">
    <source>
        <dbReference type="ARBA" id="ARBA00023262"/>
    </source>
</evidence>
<evidence type="ECO:0000256" key="2">
    <source>
        <dbReference type="ARBA" id="ARBA00023223"/>
    </source>
</evidence>
<dbReference type="InterPro" id="IPR011584">
    <property type="entry name" value="GFP-related"/>
</dbReference>
<gene>
    <name evidence="5" type="primary">LOC109486377</name>
</gene>
<dbReference type="Proteomes" id="UP000515135">
    <property type="component" value="Unplaced"/>
</dbReference>
<accession>A0A6P5AUX2</accession>
<sequence length="219" mass="24314">MPLPATHELHIYGSINGHEFDMVGGGDGNPKDGHMQTNVKSTKGPLAFSPYIVTPHLGYGFYQYLPFPNGEMSPFQAAMQDGGYEIHRTFRFEDGAMLSANYKYFFDGTHIKGEFCLTGSGFPANGPVMTSAITGVDDTVSRMVPLDNNMLFDAFSWGYRTSSGKTYEAMVNTNYQFGKPIPAGIKSKLPMFVFRKLDIKVSKTEVTLVEWQKAFSEPQ</sequence>
<keyword evidence="2" id="KW-0455">Luminescence</keyword>
<keyword evidence="4" id="KW-1185">Reference proteome</keyword>
<dbReference type="GeneID" id="109486377"/>
<keyword evidence="3" id="KW-0599">Photoprotein</keyword>
<comment type="similarity">
    <text evidence="1">Belongs to the GFP family.</text>
</comment>
<name>A0A6P5AUX2_BRABE</name>
<proteinExistence type="inferred from homology"/>
<protein>
    <submittedName>
        <fullName evidence="5">GFP-like fluorescent chromoprotein amFP486</fullName>
    </submittedName>
</protein>
<organism evidence="4 5">
    <name type="scientific">Branchiostoma belcheri</name>
    <name type="common">Amphioxus</name>
    <dbReference type="NCBI Taxonomy" id="7741"/>
    <lineage>
        <taxon>Eukaryota</taxon>
        <taxon>Metazoa</taxon>
        <taxon>Chordata</taxon>
        <taxon>Cephalochordata</taxon>
        <taxon>Leptocardii</taxon>
        <taxon>Amphioxiformes</taxon>
        <taxon>Branchiostomatidae</taxon>
        <taxon>Branchiostoma</taxon>
    </lineage>
</organism>
<dbReference type="Pfam" id="PF01353">
    <property type="entry name" value="GFP"/>
    <property type="match status" value="1"/>
</dbReference>
<dbReference type="InterPro" id="IPR009017">
    <property type="entry name" value="GFP"/>
</dbReference>
<evidence type="ECO:0000313" key="5">
    <source>
        <dbReference type="RefSeq" id="XP_019645766.1"/>
    </source>
</evidence>
<dbReference type="SMR" id="A0A6P5AUX2"/>
<dbReference type="Gene3D" id="2.40.155.10">
    <property type="entry name" value="Green fluorescent protein"/>
    <property type="match status" value="1"/>
</dbReference>